<feature type="compositionally biased region" description="Gly residues" evidence="1">
    <location>
        <begin position="237"/>
        <end position="247"/>
    </location>
</feature>
<dbReference type="PROSITE" id="PS51857">
    <property type="entry name" value="CSD_2"/>
    <property type="match status" value="1"/>
</dbReference>
<evidence type="ECO:0000313" key="3">
    <source>
        <dbReference type="EMBL" id="CAH1972189.1"/>
    </source>
</evidence>
<dbReference type="SUPFAM" id="SSF50249">
    <property type="entry name" value="Nucleic acid-binding proteins"/>
    <property type="match status" value="1"/>
</dbReference>
<keyword evidence="4" id="KW-1185">Reference proteome</keyword>
<sequence>MAETEQQQQQQQPTPEQPTKQLIKQKEVIASKVTGTVKWFNVKSGYGFINRNDTKEDVFVHQSAIIKNNPKKAVRSVGDGEIVEFSVVVGEKGNEAANVTGPNGEAVRGSPYAADKRRGYRPQWYYGGRGRGGPPMVRGRGGRMQGPPRESQSEGDVKGGGEGGPQAGPPRRYRPRRGRGGYGGGYYRGPYRGPPGGDQEMIGGMGPRGRGPPRRFFRRNFRGGRGGGVRSRSQDSQGGGATSGGEQGPEQQQQGGRGQRPRYRRRGGAQRQRSANSQSDAQQTNGQGGAQQPAAGEGQQQNKQSAGDQQIKAPESVPATTTAPATERTAEESQPVQNTTTESSA</sequence>
<feature type="compositionally biased region" description="Polar residues" evidence="1">
    <location>
        <begin position="334"/>
        <end position="345"/>
    </location>
</feature>
<feature type="domain" description="CSD" evidence="2">
    <location>
        <begin position="32"/>
        <end position="101"/>
    </location>
</feature>
<dbReference type="InterPro" id="IPR002059">
    <property type="entry name" value="CSP_DNA-bd"/>
</dbReference>
<dbReference type="OrthoDB" id="203339at2759"/>
<organism evidence="3 4">
    <name type="scientific">Acanthoscelides obtectus</name>
    <name type="common">Bean weevil</name>
    <name type="synonym">Bruchus obtectus</name>
    <dbReference type="NCBI Taxonomy" id="200917"/>
    <lineage>
        <taxon>Eukaryota</taxon>
        <taxon>Metazoa</taxon>
        <taxon>Ecdysozoa</taxon>
        <taxon>Arthropoda</taxon>
        <taxon>Hexapoda</taxon>
        <taxon>Insecta</taxon>
        <taxon>Pterygota</taxon>
        <taxon>Neoptera</taxon>
        <taxon>Endopterygota</taxon>
        <taxon>Coleoptera</taxon>
        <taxon>Polyphaga</taxon>
        <taxon>Cucujiformia</taxon>
        <taxon>Chrysomeloidea</taxon>
        <taxon>Chrysomelidae</taxon>
        <taxon>Bruchinae</taxon>
        <taxon>Bruchini</taxon>
        <taxon>Acanthoscelides</taxon>
    </lineage>
</organism>
<dbReference type="PROSITE" id="PS00352">
    <property type="entry name" value="CSD_1"/>
    <property type="match status" value="1"/>
</dbReference>
<dbReference type="EMBL" id="CAKOFQ010006795">
    <property type="protein sequence ID" value="CAH1972189.1"/>
    <property type="molecule type" value="Genomic_DNA"/>
</dbReference>
<feature type="region of interest" description="Disordered" evidence="1">
    <location>
        <begin position="122"/>
        <end position="345"/>
    </location>
</feature>
<gene>
    <name evidence="3" type="ORF">ACAOBT_LOCUS9864</name>
</gene>
<reference evidence="3" key="1">
    <citation type="submission" date="2022-03" db="EMBL/GenBank/DDBJ databases">
        <authorList>
            <person name="Sayadi A."/>
        </authorList>
    </citation>
    <scope>NUCLEOTIDE SEQUENCE</scope>
</reference>
<dbReference type="FunFam" id="2.40.50.140:FF:000274">
    <property type="entry name" value="Mitochondrial RNA binding protein"/>
    <property type="match status" value="1"/>
</dbReference>
<feature type="region of interest" description="Disordered" evidence="1">
    <location>
        <begin position="1"/>
        <end position="22"/>
    </location>
</feature>
<dbReference type="GO" id="GO:0003676">
    <property type="term" value="F:nucleic acid binding"/>
    <property type="evidence" value="ECO:0007669"/>
    <property type="project" value="InterPro"/>
</dbReference>
<feature type="compositionally biased region" description="Low complexity" evidence="1">
    <location>
        <begin position="313"/>
        <end position="327"/>
    </location>
</feature>
<dbReference type="AlphaFoldDB" id="A0A9P0KEB7"/>
<feature type="compositionally biased region" description="Basic residues" evidence="1">
    <location>
        <begin position="259"/>
        <end position="268"/>
    </location>
</feature>
<dbReference type="PANTHER" id="PTHR11544">
    <property type="entry name" value="COLD SHOCK DOMAIN CONTAINING PROTEINS"/>
    <property type="match status" value="1"/>
</dbReference>
<dbReference type="CDD" id="cd04458">
    <property type="entry name" value="CSP_CDS"/>
    <property type="match status" value="1"/>
</dbReference>
<dbReference type="Gene3D" id="2.40.50.140">
    <property type="entry name" value="Nucleic acid-binding proteins"/>
    <property type="match status" value="1"/>
</dbReference>
<feature type="compositionally biased region" description="Low complexity" evidence="1">
    <location>
        <begin position="1"/>
        <end position="19"/>
    </location>
</feature>
<dbReference type="SMART" id="SM00357">
    <property type="entry name" value="CSP"/>
    <property type="match status" value="1"/>
</dbReference>
<dbReference type="InterPro" id="IPR019844">
    <property type="entry name" value="CSD_CS"/>
</dbReference>
<dbReference type="Pfam" id="PF00313">
    <property type="entry name" value="CSD"/>
    <property type="match status" value="1"/>
</dbReference>
<evidence type="ECO:0000256" key="1">
    <source>
        <dbReference type="SAM" id="MobiDB-lite"/>
    </source>
</evidence>
<name>A0A9P0KEB7_ACAOB</name>
<proteinExistence type="predicted"/>
<dbReference type="Proteomes" id="UP001152888">
    <property type="component" value="Unassembled WGS sequence"/>
</dbReference>
<comment type="caution">
    <text evidence="3">The sequence shown here is derived from an EMBL/GenBank/DDBJ whole genome shotgun (WGS) entry which is preliminary data.</text>
</comment>
<dbReference type="InterPro" id="IPR011129">
    <property type="entry name" value="CSD"/>
</dbReference>
<protein>
    <recommendedName>
        <fullName evidence="2">CSD domain-containing protein</fullName>
    </recommendedName>
</protein>
<dbReference type="InterPro" id="IPR050181">
    <property type="entry name" value="Cold_shock_domain"/>
</dbReference>
<feature type="compositionally biased region" description="Low complexity" evidence="1">
    <location>
        <begin position="281"/>
        <end position="301"/>
    </location>
</feature>
<evidence type="ECO:0000313" key="4">
    <source>
        <dbReference type="Proteomes" id="UP001152888"/>
    </source>
</evidence>
<feature type="compositionally biased region" description="Basic residues" evidence="1">
    <location>
        <begin position="211"/>
        <end position="222"/>
    </location>
</feature>
<accession>A0A9P0KEB7</accession>
<dbReference type="PRINTS" id="PR00050">
    <property type="entry name" value="COLDSHOCK"/>
</dbReference>
<evidence type="ECO:0000259" key="2">
    <source>
        <dbReference type="PROSITE" id="PS51857"/>
    </source>
</evidence>
<dbReference type="InterPro" id="IPR012340">
    <property type="entry name" value="NA-bd_OB-fold"/>
</dbReference>